<evidence type="ECO:0000313" key="1">
    <source>
        <dbReference type="EMBL" id="RZU77134.1"/>
    </source>
</evidence>
<evidence type="ECO:0000313" key="2">
    <source>
        <dbReference type="Proteomes" id="UP000294114"/>
    </source>
</evidence>
<reference evidence="1 2" key="1">
    <citation type="submission" date="2019-02" db="EMBL/GenBank/DDBJ databases">
        <title>Sequencing the genomes of 1000 actinobacteria strains.</title>
        <authorList>
            <person name="Klenk H.-P."/>
        </authorList>
    </citation>
    <scope>NUCLEOTIDE SEQUENCE [LARGE SCALE GENOMIC DNA]</scope>
    <source>
        <strain evidence="1 2">DSM 45612</strain>
    </source>
</reference>
<organism evidence="1 2">
    <name type="scientific">Micromonospora kangleipakensis</name>
    <dbReference type="NCBI Taxonomy" id="1077942"/>
    <lineage>
        <taxon>Bacteria</taxon>
        <taxon>Bacillati</taxon>
        <taxon>Actinomycetota</taxon>
        <taxon>Actinomycetes</taxon>
        <taxon>Micromonosporales</taxon>
        <taxon>Micromonosporaceae</taxon>
        <taxon>Micromonospora</taxon>
    </lineage>
</organism>
<dbReference type="Proteomes" id="UP000294114">
    <property type="component" value="Unassembled WGS sequence"/>
</dbReference>
<gene>
    <name evidence="1" type="ORF">EV384_5848</name>
</gene>
<protein>
    <submittedName>
        <fullName evidence="1">Uncharacterized protein</fullName>
    </submittedName>
</protein>
<name>A0A4Q8BGL7_9ACTN</name>
<sequence>MGDGEQIARMVEAESYQPPTDVEVTSVGRDGDKAVAKVANTLAGQKLTAELPSRREESAALGLFHRWSIAVAPAPLSLPGGQAG</sequence>
<dbReference type="EMBL" id="SHLD01000001">
    <property type="protein sequence ID" value="RZU77134.1"/>
    <property type="molecule type" value="Genomic_DNA"/>
</dbReference>
<keyword evidence="2" id="KW-1185">Reference proteome</keyword>
<comment type="caution">
    <text evidence="1">The sequence shown here is derived from an EMBL/GenBank/DDBJ whole genome shotgun (WGS) entry which is preliminary data.</text>
</comment>
<proteinExistence type="predicted"/>
<accession>A0A4Q8BGL7</accession>
<dbReference type="AlphaFoldDB" id="A0A4Q8BGL7"/>